<feature type="domain" description="RNase H type-1" evidence="1">
    <location>
        <begin position="17"/>
        <end position="93"/>
    </location>
</feature>
<dbReference type="InterPro" id="IPR036397">
    <property type="entry name" value="RNaseH_sf"/>
</dbReference>
<dbReference type="PANTHER" id="PTHR47723:SF19">
    <property type="entry name" value="POLYNUCLEOTIDYL TRANSFERASE, RIBONUCLEASE H-LIKE SUPERFAMILY PROTEIN"/>
    <property type="match status" value="1"/>
</dbReference>
<dbReference type="GO" id="GO:0003676">
    <property type="term" value="F:nucleic acid binding"/>
    <property type="evidence" value="ECO:0007669"/>
    <property type="project" value="InterPro"/>
</dbReference>
<sequence length="130" mass="14928">MGPLKEIQVLRHYRRIWDLRDGLELAFKHLFNSITIETDSLVVANIFHNVLHDDDHYNTPVLDCRWLLARLGDSPMNHVFREGNKPADTMANLGCSLTQDFCVFITPAVEVLHLIELDCDGIGSIRHYKT</sequence>
<name>A0AAV3P0K3_LITER</name>
<dbReference type="InterPro" id="IPR002156">
    <property type="entry name" value="RNaseH_domain"/>
</dbReference>
<evidence type="ECO:0000313" key="2">
    <source>
        <dbReference type="EMBL" id="GAA0145095.1"/>
    </source>
</evidence>
<reference evidence="2 3" key="1">
    <citation type="submission" date="2024-01" db="EMBL/GenBank/DDBJ databases">
        <title>The complete chloroplast genome sequence of Lithospermum erythrorhizon: insights into the phylogenetic relationship among Boraginaceae species and the maternal lineages of purple gromwells.</title>
        <authorList>
            <person name="Okada T."/>
            <person name="Watanabe K."/>
        </authorList>
    </citation>
    <scope>NUCLEOTIDE SEQUENCE [LARGE SCALE GENOMIC DNA]</scope>
</reference>
<proteinExistence type="predicted"/>
<gene>
    <name evidence="2" type="ORF">LIER_42845</name>
</gene>
<organism evidence="2 3">
    <name type="scientific">Lithospermum erythrorhizon</name>
    <name type="common">Purple gromwell</name>
    <name type="synonym">Lithospermum officinale var. erythrorhizon</name>
    <dbReference type="NCBI Taxonomy" id="34254"/>
    <lineage>
        <taxon>Eukaryota</taxon>
        <taxon>Viridiplantae</taxon>
        <taxon>Streptophyta</taxon>
        <taxon>Embryophyta</taxon>
        <taxon>Tracheophyta</taxon>
        <taxon>Spermatophyta</taxon>
        <taxon>Magnoliopsida</taxon>
        <taxon>eudicotyledons</taxon>
        <taxon>Gunneridae</taxon>
        <taxon>Pentapetalae</taxon>
        <taxon>asterids</taxon>
        <taxon>lamiids</taxon>
        <taxon>Boraginales</taxon>
        <taxon>Boraginaceae</taxon>
        <taxon>Boraginoideae</taxon>
        <taxon>Lithospermeae</taxon>
        <taxon>Lithospermum</taxon>
    </lineage>
</organism>
<evidence type="ECO:0000259" key="1">
    <source>
        <dbReference type="Pfam" id="PF13456"/>
    </source>
</evidence>
<dbReference type="AlphaFoldDB" id="A0AAV3P0K3"/>
<evidence type="ECO:0000313" key="3">
    <source>
        <dbReference type="Proteomes" id="UP001454036"/>
    </source>
</evidence>
<dbReference type="InterPro" id="IPR012337">
    <property type="entry name" value="RNaseH-like_sf"/>
</dbReference>
<dbReference type="CDD" id="cd06222">
    <property type="entry name" value="RNase_H_like"/>
    <property type="match status" value="1"/>
</dbReference>
<dbReference type="SUPFAM" id="SSF53098">
    <property type="entry name" value="Ribonuclease H-like"/>
    <property type="match status" value="1"/>
</dbReference>
<dbReference type="Proteomes" id="UP001454036">
    <property type="component" value="Unassembled WGS sequence"/>
</dbReference>
<dbReference type="GO" id="GO:0004523">
    <property type="term" value="F:RNA-DNA hybrid ribonuclease activity"/>
    <property type="evidence" value="ECO:0007669"/>
    <property type="project" value="InterPro"/>
</dbReference>
<comment type="caution">
    <text evidence="2">The sequence shown here is derived from an EMBL/GenBank/DDBJ whole genome shotgun (WGS) entry which is preliminary data.</text>
</comment>
<dbReference type="InterPro" id="IPR053151">
    <property type="entry name" value="RNase_H-like"/>
</dbReference>
<protein>
    <recommendedName>
        <fullName evidence="1">RNase H type-1 domain-containing protein</fullName>
    </recommendedName>
</protein>
<dbReference type="EMBL" id="BAABME010031277">
    <property type="protein sequence ID" value="GAA0145095.1"/>
    <property type="molecule type" value="Genomic_DNA"/>
</dbReference>
<accession>A0AAV3P0K3</accession>
<keyword evidence="3" id="KW-1185">Reference proteome</keyword>
<dbReference type="PANTHER" id="PTHR47723">
    <property type="entry name" value="OS05G0353850 PROTEIN"/>
    <property type="match status" value="1"/>
</dbReference>
<dbReference type="InterPro" id="IPR044730">
    <property type="entry name" value="RNase_H-like_dom_plant"/>
</dbReference>
<dbReference type="Gene3D" id="3.30.420.10">
    <property type="entry name" value="Ribonuclease H-like superfamily/Ribonuclease H"/>
    <property type="match status" value="1"/>
</dbReference>
<dbReference type="Pfam" id="PF13456">
    <property type="entry name" value="RVT_3"/>
    <property type="match status" value="1"/>
</dbReference>